<dbReference type="CDD" id="cd08602">
    <property type="entry name" value="GDPD_ScGlpQ1_like"/>
    <property type="match status" value="1"/>
</dbReference>
<evidence type="ECO:0000256" key="5">
    <source>
        <dbReference type="ARBA" id="ARBA00022801"/>
    </source>
</evidence>
<evidence type="ECO:0000256" key="6">
    <source>
        <dbReference type="ARBA" id="ARBA00047512"/>
    </source>
</evidence>
<evidence type="ECO:0000256" key="4">
    <source>
        <dbReference type="ARBA" id="ARBA00022798"/>
    </source>
</evidence>
<evidence type="ECO:0000256" key="1">
    <source>
        <dbReference type="ARBA" id="ARBA00007277"/>
    </source>
</evidence>
<dbReference type="SUPFAM" id="SSF51695">
    <property type="entry name" value="PLC-like phosphodiesterases"/>
    <property type="match status" value="1"/>
</dbReference>
<evidence type="ECO:0000256" key="3">
    <source>
        <dbReference type="ARBA" id="ARBA00022729"/>
    </source>
</evidence>
<keyword evidence="9" id="KW-1185">Reference proteome</keyword>
<dbReference type="InterPro" id="IPR017946">
    <property type="entry name" value="PLC-like_Pdiesterase_TIM-brl"/>
</dbReference>
<keyword evidence="3" id="KW-0732">Signal</keyword>
<dbReference type="GO" id="GO:0006071">
    <property type="term" value="P:glycerol metabolic process"/>
    <property type="evidence" value="ECO:0007669"/>
    <property type="project" value="UniProtKB-KW"/>
</dbReference>
<dbReference type="InterPro" id="IPR030395">
    <property type="entry name" value="GP_PDE_dom"/>
</dbReference>
<evidence type="ECO:0000313" key="9">
    <source>
        <dbReference type="Proteomes" id="UP001154114"/>
    </source>
</evidence>
<accession>A0A9P0FUH8</accession>
<feature type="domain" description="GP-PDE" evidence="7">
    <location>
        <begin position="46"/>
        <end position="374"/>
    </location>
</feature>
<keyword evidence="4" id="KW-0319">Glycerol metabolism</keyword>
<dbReference type="GO" id="GO:0008889">
    <property type="term" value="F:glycerophosphodiester phosphodiesterase activity"/>
    <property type="evidence" value="ECO:0007669"/>
    <property type="project" value="UniProtKB-EC"/>
</dbReference>
<name>A0A9P0FUH8_CHRIL</name>
<protein>
    <recommendedName>
        <fullName evidence="2">glycerophosphodiester phosphodiesterase</fullName>
        <ecNumber evidence="2">3.1.4.46</ecNumber>
    </recommendedName>
</protein>
<dbReference type="GO" id="GO:0006629">
    <property type="term" value="P:lipid metabolic process"/>
    <property type="evidence" value="ECO:0007669"/>
    <property type="project" value="InterPro"/>
</dbReference>
<dbReference type="PANTHER" id="PTHR43620:SF7">
    <property type="entry name" value="GLYCEROPHOSPHODIESTER PHOSPHODIESTERASE GDPD5-RELATED"/>
    <property type="match status" value="1"/>
</dbReference>
<proteinExistence type="inferred from homology"/>
<keyword evidence="5" id="KW-0378">Hydrolase</keyword>
<evidence type="ECO:0000259" key="7">
    <source>
        <dbReference type="PROSITE" id="PS51704"/>
    </source>
</evidence>
<gene>
    <name evidence="8" type="ORF">CINC_LOCUS9384</name>
</gene>
<dbReference type="Proteomes" id="UP001154114">
    <property type="component" value="Chromosome 3"/>
</dbReference>
<reference evidence="8" key="1">
    <citation type="submission" date="2021-12" db="EMBL/GenBank/DDBJ databases">
        <authorList>
            <person name="King R."/>
        </authorList>
    </citation>
    <scope>NUCLEOTIDE SEQUENCE</scope>
</reference>
<comment type="catalytic activity">
    <reaction evidence="6">
        <text>a sn-glycero-3-phosphodiester + H2O = an alcohol + sn-glycerol 3-phosphate + H(+)</text>
        <dbReference type="Rhea" id="RHEA:12969"/>
        <dbReference type="ChEBI" id="CHEBI:15377"/>
        <dbReference type="ChEBI" id="CHEBI:15378"/>
        <dbReference type="ChEBI" id="CHEBI:30879"/>
        <dbReference type="ChEBI" id="CHEBI:57597"/>
        <dbReference type="ChEBI" id="CHEBI:83408"/>
        <dbReference type="EC" id="3.1.4.46"/>
    </reaction>
</comment>
<dbReference type="Pfam" id="PF03009">
    <property type="entry name" value="GDPD"/>
    <property type="match status" value="1"/>
</dbReference>
<dbReference type="PROSITE" id="PS51704">
    <property type="entry name" value="GP_PDE"/>
    <property type="match status" value="1"/>
</dbReference>
<dbReference type="OrthoDB" id="1058301at2759"/>
<dbReference type="PANTHER" id="PTHR43620">
    <property type="entry name" value="GLYCEROPHOSPHORYL DIESTER PHOSPHODIESTERASE"/>
    <property type="match status" value="1"/>
</dbReference>
<sequence>MNSRMGIWVVVGLIAAGGLTAAIALAVVRRTSDAENVDYDRDFCHPLLIAHRGASGYVPEHTLGAYALAATMGADYLEPDVVMTKDGHIIARHDNKLDITTNVAQHPEFADRYKTQMVDGSTLSGWFTEDFTLAEIKTLRAIERIPTTRPGNARMDGAFDVPTMQEIIDLAKGLEVSLHRPIGIYPEIKHPTHFQRLGLAMEKPLVDLLHKNGYRGPEAPIYIQSFEVSNLKELKNMTDIRLIQLLGGNPNNPPVDQFILGTGLTYGQMATAEGLKDIAEYAYSVGPDKGYIIPRTSEGKLGEPTSFVKDAHAVNLKVHPYTFRSENSFLPVEFRSEDPSPAALGDAAGELKAFFDAGIDGAFTDHPDDFVSARGPCRK</sequence>
<evidence type="ECO:0000256" key="2">
    <source>
        <dbReference type="ARBA" id="ARBA00012247"/>
    </source>
</evidence>
<dbReference type="EMBL" id="LR824006">
    <property type="protein sequence ID" value="CAH0600441.1"/>
    <property type="molecule type" value="Genomic_DNA"/>
</dbReference>
<dbReference type="Gene3D" id="3.20.20.190">
    <property type="entry name" value="Phosphatidylinositol (PI) phosphodiesterase"/>
    <property type="match status" value="1"/>
</dbReference>
<dbReference type="EC" id="3.1.4.46" evidence="2"/>
<comment type="similarity">
    <text evidence="1">Belongs to the glycerophosphoryl diester phosphodiesterase family.</text>
</comment>
<dbReference type="AlphaFoldDB" id="A0A9P0FUH8"/>
<evidence type="ECO:0000313" key="8">
    <source>
        <dbReference type="EMBL" id="CAH0600441.1"/>
    </source>
</evidence>
<organism evidence="8 9">
    <name type="scientific">Chrysodeixis includens</name>
    <name type="common">Soybean looper</name>
    <name type="synonym">Pseudoplusia includens</name>
    <dbReference type="NCBI Taxonomy" id="689277"/>
    <lineage>
        <taxon>Eukaryota</taxon>
        <taxon>Metazoa</taxon>
        <taxon>Ecdysozoa</taxon>
        <taxon>Arthropoda</taxon>
        <taxon>Hexapoda</taxon>
        <taxon>Insecta</taxon>
        <taxon>Pterygota</taxon>
        <taxon>Neoptera</taxon>
        <taxon>Endopterygota</taxon>
        <taxon>Lepidoptera</taxon>
        <taxon>Glossata</taxon>
        <taxon>Ditrysia</taxon>
        <taxon>Noctuoidea</taxon>
        <taxon>Noctuidae</taxon>
        <taxon>Plusiinae</taxon>
        <taxon>Chrysodeixis</taxon>
    </lineage>
</organism>